<dbReference type="Pfam" id="PF01343">
    <property type="entry name" value="Peptidase_S49"/>
    <property type="match status" value="1"/>
</dbReference>
<sequence length="354" mass="38498">MSQDSTGRDDSPHRNDPLWHEAPGAPADAPRLAPAGAALAGQAPGWERDVLEKLAFASLKEQRAARRWKIFFRLAWLLVWVGLVWAFVQAASGVGGKTGEGLRQHTAVIEIDGEIGANTESSAVNINAGLKRAFEDRNAKAVVLWINSPGGSPVQAGIVHDEIRRLKALHKKPVYAVVQDLCASAAYYIAAGADDIYVDKASMVGSIGVLMNGFGFTELMQKIGVERRLQTAGVNKGMLDPFSPQNTEQKAHVQAMLDQIHQQFIKVVREGRGDRLKENNETFSGLVWTGEQAVQNGLADQLGDISYVAREVVKADELVDYTERASVSDRLVRRLGASFAGEAVNALLQTYSLR</sequence>
<evidence type="ECO:0000256" key="2">
    <source>
        <dbReference type="ARBA" id="ARBA00022670"/>
    </source>
</evidence>
<organism evidence="8 9">
    <name type="scientific">Paracidovorax wautersii</name>
    <dbReference type="NCBI Taxonomy" id="1177982"/>
    <lineage>
        <taxon>Bacteria</taxon>
        <taxon>Pseudomonadati</taxon>
        <taxon>Pseudomonadota</taxon>
        <taxon>Betaproteobacteria</taxon>
        <taxon>Burkholderiales</taxon>
        <taxon>Comamonadaceae</taxon>
        <taxon>Paracidovorax</taxon>
    </lineage>
</organism>
<dbReference type="AlphaFoldDB" id="A0A7V8FQ10"/>
<name>A0A7V8FQ10_9BURK</name>
<dbReference type="GO" id="GO:0008236">
    <property type="term" value="F:serine-type peptidase activity"/>
    <property type="evidence" value="ECO:0007669"/>
    <property type="project" value="UniProtKB-KW"/>
</dbReference>
<dbReference type="CDD" id="cd07023">
    <property type="entry name" value="S49_Sppa_N_C"/>
    <property type="match status" value="1"/>
</dbReference>
<dbReference type="EMBL" id="WNDQ01000015">
    <property type="protein sequence ID" value="KAF1022089.1"/>
    <property type="molecule type" value="Genomic_DNA"/>
</dbReference>
<feature type="domain" description="Peptidase S49" evidence="7">
    <location>
        <begin position="170"/>
        <end position="314"/>
    </location>
</feature>
<dbReference type="PANTHER" id="PTHR42987:SF8">
    <property type="entry name" value="PROTEINASE"/>
    <property type="match status" value="1"/>
</dbReference>
<evidence type="ECO:0000256" key="6">
    <source>
        <dbReference type="SAM" id="Phobius"/>
    </source>
</evidence>
<evidence type="ECO:0000256" key="4">
    <source>
        <dbReference type="ARBA" id="ARBA00022825"/>
    </source>
</evidence>
<comment type="similarity">
    <text evidence="1">Belongs to the peptidase S49 family.</text>
</comment>
<keyword evidence="3" id="KW-0378">Hydrolase</keyword>
<dbReference type="Gene3D" id="3.90.226.10">
    <property type="entry name" value="2-enoyl-CoA Hydratase, Chain A, domain 1"/>
    <property type="match status" value="1"/>
</dbReference>
<comment type="caution">
    <text evidence="8">The sequence shown here is derived from an EMBL/GenBank/DDBJ whole genome shotgun (WGS) entry which is preliminary data.</text>
</comment>
<feature type="compositionally biased region" description="Basic and acidic residues" evidence="5">
    <location>
        <begin position="1"/>
        <end position="19"/>
    </location>
</feature>
<dbReference type="InterPro" id="IPR002142">
    <property type="entry name" value="Peptidase_S49"/>
</dbReference>
<dbReference type="PANTHER" id="PTHR42987">
    <property type="entry name" value="PEPTIDASE S49"/>
    <property type="match status" value="1"/>
</dbReference>
<keyword evidence="2" id="KW-0645">Protease</keyword>
<dbReference type="InterPro" id="IPR047272">
    <property type="entry name" value="S49_SppA_C"/>
</dbReference>
<keyword evidence="6" id="KW-0472">Membrane</keyword>
<dbReference type="Gene3D" id="6.20.330.10">
    <property type="match status" value="1"/>
</dbReference>
<dbReference type="GO" id="GO:0006508">
    <property type="term" value="P:proteolysis"/>
    <property type="evidence" value="ECO:0007669"/>
    <property type="project" value="UniProtKB-KW"/>
</dbReference>
<dbReference type="Proteomes" id="UP000461670">
    <property type="component" value="Unassembled WGS sequence"/>
</dbReference>
<accession>A0A7V8FQ10</accession>
<gene>
    <name evidence="8" type="primary">sppA</name>
    <name evidence="8" type="ORF">GAK30_01431</name>
</gene>
<keyword evidence="6" id="KW-0812">Transmembrane</keyword>
<keyword evidence="6" id="KW-1133">Transmembrane helix</keyword>
<evidence type="ECO:0000256" key="3">
    <source>
        <dbReference type="ARBA" id="ARBA00022801"/>
    </source>
</evidence>
<reference evidence="9" key="1">
    <citation type="journal article" date="2020" name="MBio">
        <title>Horizontal gene transfer to a defensive symbiont with a reduced genome amongst a multipartite beetle microbiome.</title>
        <authorList>
            <person name="Waterworth S.C."/>
            <person name="Florez L.V."/>
            <person name="Rees E.R."/>
            <person name="Hertweck C."/>
            <person name="Kaltenpoth M."/>
            <person name="Kwan J.C."/>
        </authorList>
    </citation>
    <scope>NUCLEOTIDE SEQUENCE [LARGE SCALE GENOMIC DNA]</scope>
</reference>
<feature type="compositionally biased region" description="Low complexity" evidence="5">
    <location>
        <begin position="22"/>
        <end position="32"/>
    </location>
</feature>
<evidence type="ECO:0000256" key="5">
    <source>
        <dbReference type="SAM" id="MobiDB-lite"/>
    </source>
</evidence>
<proteinExistence type="inferred from homology"/>
<dbReference type="InterPro" id="IPR029045">
    <property type="entry name" value="ClpP/crotonase-like_dom_sf"/>
</dbReference>
<dbReference type="SUPFAM" id="SSF52096">
    <property type="entry name" value="ClpP/crotonase"/>
    <property type="match status" value="1"/>
</dbReference>
<evidence type="ECO:0000256" key="1">
    <source>
        <dbReference type="ARBA" id="ARBA00008683"/>
    </source>
</evidence>
<evidence type="ECO:0000259" key="7">
    <source>
        <dbReference type="Pfam" id="PF01343"/>
    </source>
</evidence>
<feature type="region of interest" description="Disordered" evidence="5">
    <location>
        <begin position="1"/>
        <end position="32"/>
    </location>
</feature>
<keyword evidence="4" id="KW-0720">Serine protease</keyword>
<protein>
    <submittedName>
        <fullName evidence="8">Putative signal peptide peptidase SppA</fullName>
    </submittedName>
</protein>
<evidence type="ECO:0000313" key="9">
    <source>
        <dbReference type="Proteomes" id="UP000461670"/>
    </source>
</evidence>
<evidence type="ECO:0000313" key="8">
    <source>
        <dbReference type="EMBL" id="KAF1022089.1"/>
    </source>
</evidence>
<feature type="transmembrane region" description="Helical" evidence="6">
    <location>
        <begin position="70"/>
        <end position="88"/>
    </location>
</feature>